<name>A0ABQ3L2D4_9ALTE</name>
<dbReference type="Pfam" id="PF26002">
    <property type="entry name" value="Beta-barrel_AprE"/>
    <property type="match status" value="1"/>
</dbReference>
<evidence type="ECO:0000256" key="3">
    <source>
        <dbReference type="ARBA" id="ARBA00022448"/>
    </source>
</evidence>
<protein>
    <submittedName>
        <fullName evidence="11">Toxin secretion, membrane fusion protein</fullName>
    </submittedName>
</protein>
<gene>
    <name evidence="11" type="ORF">GCM10010919_31260</name>
</gene>
<dbReference type="PANTHER" id="PTHR30386">
    <property type="entry name" value="MEMBRANE FUSION SUBUNIT OF EMRAB-TOLC MULTIDRUG EFFLUX PUMP"/>
    <property type="match status" value="1"/>
</dbReference>
<feature type="transmembrane region" description="Helical" evidence="8">
    <location>
        <begin position="29"/>
        <end position="49"/>
    </location>
</feature>
<evidence type="ECO:0000256" key="1">
    <source>
        <dbReference type="ARBA" id="ARBA00004167"/>
    </source>
</evidence>
<dbReference type="Pfam" id="PF25917">
    <property type="entry name" value="BSH_RND"/>
    <property type="match status" value="1"/>
</dbReference>
<organism evidence="11 12">
    <name type="scientific">Alishewanella longhuensis</name>
    <dbReference type="NCBI Taxonomy" id="1091037"/>
    <lineage>
        <taxon>Bacteria</taxon>
        <taxon>Pseudomonadati</taxon>
        <taxon>Pseudomonadota</taxon>
        <taxon>Gammaproteobacteria</taxon>
        <taxon>Alteromonadales</taxon>
        <taxon>Alteromonadaceae</taxon>
        <taxon>Alishewanella</taxon>
    </lineage>
</organism>
<keyword evidence="3" id="KW-0813">Transport</keyword>
<dbReference type="EMBL" id="BNAO01000010">
    <property type="protein sequence ID" value="GHG76419.1"/>
    <property type="molecule type" value="Genomic_DNA"/>
</dbReference>
<reference evidence="12" key="1">
    <citation type="journal article" date="2019" name="Int. J. Syst. Evol. Microbiol.">
        <title>The Global Catalogue of Microorganisms (GCM) 10K type strain sequencing project: providing services to taxonomists for standard genome sequencing and annotation.</title>
        <authorList>
            <consortium name="The Broad Institute Genomics Platform"/>
            <consortium name="The Broad Institute Genome Sequencing Center for Infectious Disease"/>
            <person name="Wu L."/>
            <person name="Ma J."/>
        </authorList>
    </citation>
    <scope>NUCLEOTIDE SEQUENCE [LARGE SCALE GENOMIC DNA]</scope>
    <source>
        <strain evidence="12">CGMCC 1.7003</strain>
    </source>
</reference>
<dbReference type="RefSeq" id="WP_189433984.1">
    <property type="nucleotide sequence ID" value="NZ_BNAO01000010.1"/>
</dbReference>
<dbReference type="InterPro" id="IPR058625">
    <property type="entry name" value="MdtA-like_BSH"/>
</dbReference>
<feature type="coiled-coil region" evidence="7">
    <location>
        <begin position="195"/>
        <end position="261"/>
    </location>
</feature>
<sequence length="416" mass="46586">MTREPLFRLAAVKQQANRLEGEVIIAQPLSTSVLTVSLVLMVIAMLSFLAGSDFNRKATVSGYLQPDIGLAKVHASRPGIISELLIEDGASVNAGQPLVRLTIPEYLAEGSSLVDSLRLSLQQQQLLLTQRREQLLMQYQQQQQELTERLAYHQSVLSELKQQSTLLQQRWQLQQQRFAKLTQLKEQGVISKVDWQLQQENLLQLEQQVAEQKANKQNQLAAMAQLAGQLQRLPSEQQQQLALLDSESSRLEQQQLELQARNQLLITAPVSGRVTNLIAEPGQNIHSSQPLLTILPANAQLQAILLVPTRAYGFVSPGQRTRLRFDAFPYQRFGLYEGEVLKTGQAIILPNEVDMPIAIQEPVYRVAVALDAQEIRAYGTTFPLQSGMLLSADIVLEQRSLLSWLLEPILSLKGRL</sequence>
<evidence type="ECO:0000313" key="12">
    <source>
        <dbReference type="Proteomes" id="UP000659697"/>
    </source>
</evidence>
<accession>A0ABQ3L2D4</accession>
<evidence type="ECO:0000313" key="11">
    <source>
        <dbReference type="EMBL" id="GHG76419.1"/>
    </source>
</evidence>
<evidence type="ECO:0000256" key="6">
    <source>
        <dbReference type="ARBA" id="ARBA00023136"/>
    </source>
</evidence>
<dbReference type="InterPro" id="IPR058982">
    <property type="entry name" value="Beta-barrel_AprE"/>
</dbReference>
<dbReference type="PROSITE" id="PS00543">
    <property type="entry name" value="HLYD_FAMILY"/>
    <property type="match status" value="1"/>
</dbReference>
<keyword evidence="12" id="KW-1185">Reference proteome</keyword>
<feature type="domain" description="AprE-like beta-barrel" evidence="10">
    <location>
        <begin position="306"/>
        <end position="395"/>
    </location>
</feature>
<keyword evidence="7" id="KW-0175">Coiled coil</keyword>
<comment type="similarity">
    <text evidence="2">Belongs to the membrane fusion protein (MFP) (TC 8.A.1) family.</text>
</comment>
<dbReference type="PANTHER" id="PTHR30386:SF28">
    <property type="entry name" value="EXPORTED PROTEIN"/>
    <property type="match status" value="1"/>
</dbReference>
<comment type="subcellular location">
    <subcellularLocation>
        <location evidence="1">Membrane</location>
        <topology evidence="1">Single-pass membrane protein</topology>
    </subcellularLocation>
</comment>
<dbReference type="Gene3D" id="2.40.50.100">
    <property type="match status" value="1"/>
</dbReference>
<comment type="caution">
    <text evidence="11">The sequence shown here is derived from an EMBL/GenBank/DDBJ whole genome shotgun (WGS) entry which is preliminary data.</text>
</comment>
<keyword evidence="6 8" id="KW-0472">Membrane</keyword>
<dbReference type="InterPro" id="IPR050739">
    <property type="entry name" value="MFP"/>
</dbReference>
<keyword evidence="5 8" id="KW-1133">Transmembrane helix</keyword>
<dbReference type="PRINTS" id="PR01490">
    <property type="entry name" value="RTXTOXIND"/>
</dbReference>
<evidence type="ECO:0000256" key="5">
    <source>
        <dbReference type="ARBA" id="ARBA00022989"/>
    </source>
</evidence>
<keyword evidence="4 8" id="KW-0812">Transmembrane</keyword>
<evidence type="ECO:0000259" key="9">
    <source>
        <dbReference type="Pfam" id="PF25917"/>
    </source>
</evidence>
<evidence type="ECO:0000256" key="4">
    <source>
        <dbReference type="ARBA" id="ARBA00022692"/>
    </source>
</evidence>
<dbReference type="Proteomes" id="UP000659697">
    <property type="component" value="Unassembled WGS sequence"/>
</dbReference>
<feature type="domain" description="Multidrug resistance protein MdtA-like barrel-sandwich hybrid" evidence="9">
    <location>
        <begin position="72"/>
        <end position="294"/>
    </location>
</feature>
<evidence type="ECO:0000256" key="2">
    <source>
        <dbReference type="ARBA" id="ARBA00009477"/>
    </source>
</evidence>
<evidence type="ECO:0000259" key="10">
    <source>
        <dbReference type="Pfam" id="PF26002"/>
    </source>
</evidence>
<evidence type="ECO:0000256" key="8">
    <source>
        <dbReference type="SAM" id="Phobius"/>
    </source>
</evidence>
<proteinExistence type="inferred from homology"/>
<evidence type="ECO:0000256" key="7">
    <source>
        <dbReference type="SAM" id="Coils"/>
    </source>
</evidence>
<dbReference type="InterPro" id="IPR006144">
    <property type="entry name" value="Secretion_HlyD_CS"/>
</dbReference>